<feature type="compositionally biased region" description="Acidic residues" evidence="2">
    <location>
        <begin position="101"/>
        <end position="115"/>
    </location>
</feature>
<dbReference type="GO" id="GO:0006310">
    <property type="term" value="P:DNA recombination"/>
    <property type="evidence" value="ECO:0007669"/>
    <property type="project" value="UniProtKB-KW"/>
</dbReference>
<dbReference type="InterPro" id="IPR011010">
    <property type="entry name" value="DNA_brk_join_enz"/>
</dbReference>
<evidence type="ECO:0000313" key="4">
    <source>
        <dbReference type="Proteomes" id="UP001431783"/>
    </source>
</evidence>
<evidence type="ECO:0000256" key="2">
    <source>
        <dbReference type="SAM" id="MobiDB-lite"/>
    </source>
</evidence>
<dbReference type="EMBL" id="JARQZJ010000091">
    <property type="protein sequence ID" value="KAK9883494.1"/>
    <property type="molecule type" value="Genomic_DNA"/>
</dbReference>
<dbReference type="Proteomes" id="UP001431783">
    <property type="component" value="Unassembled WGS sequence"/>
</dbReference>
<dbReference type="PANTHER" id="PTHR33480:SF1">
    <property type="entry name" value="TYR RECOMBINASE DOMAIN-CONTAINING PROTEIN"/>
    <property type="match status" value="1"/>
</dbReference>
<protein>
    <submittedName>
        <fullName evidence="3">Uncharacterized protein</fullName>
    </submittedName>
</protein>
<evidence type="ECO:0000313" key="3">
    <source>
        <dbReference type="EMBL" id="KAK9883494.1"/>
    </source>
</evidence>
<dbReference type="GO" id="GO:0003677">
    <property type="term" value="F:DNA binding"/>
    <property type="evidence" value="ECO:0007669"/>
    <property type="project" value="InterPro"/>
</dbReference>
<organism evidence="3 4">
    <name type="scientific">Henosepilachna vigintioctopunctata</name>
    <dbReference type="NCBI Taxonomy" id="420089"/>
    <lineage>
        <taxon>Eukaryota</taxon>
        <taxon>Metazoa</taxon>
        <taxon>Ecdysozoa</taxon>
        <taxon>Arthropoda</taxon>
        <taxon>Hexapoda</taxon>
        <taxon>Insecta</taxon>
        <taxon>Pterygota</taxon>
        <taxon>Neoptera</taxon>
        <taxon>Endopterygota</taxon>
        <taxon>Coleoptera</taxon>
        <taxon>Polyphaga</taxon>
        <taxon>Cucujiformia</taxon>
        <taxon>Coccinelloidea</taxon>
        <taxon>Coccinellidae</taxon>
        <taxon>Epilachninae</taxon>
        <taxon>Epilachnini</taxon>
        <taxon>Henosepilachna</taxon>
    </lineage>
</organism>
<accession>A0AAW1URN1</accession>
<evidence type="ECO:0000256" key="1">
    <source>
        <dbReference type="ARBA" id="ARBA00023172"/>
    </source>
</evidence>
<dbReference type="Gene3D" id="1.10.443.10">
    <property type="entry name" value="Intergrase catalytic core"/>
    <property type="match status" value="1"/>
</dbReference>
<keyword evidence="4" id="KW-1185">Reference proteome</keyword>
<proteinExistence type="predicted"/>
<feature type="region of interest" description="Disordered" evidence="2">
    <location>
        <begin position="94"/>
        <end position="138"/>
    </location>
</feature>
<dbReference type="AlphaFoldDB" id="A0AAW1URN1"/>
<sequence>MNSRAKKIMSLLKPTIQKSYSGDSSFNESYVSSEYDSDTNIVKANSENKKEKVAMNAPIPTVQFPKNSVRKNDGISQESKRSINLLHRKIKKTNTTYSSDTNEEPESEFDDEDADPSFKVDEDYSVTDEENSKFNDRNLSKTVTVKNSALNKNHIIHSSNEKNLDIAEESCGPSSRVSDSPHLNQQEDLHDSADCTITQNHVTLKVAISGSSTKKHFCCFCQKLQTKLARHLELKHGSEKEVQSFLSLPKKCPERMNIISDIRKRGDFIYNTDSKINQGDIIVVRRPQMGKSRTASDFMPCGYCGAMYSKNSLSIHYRICTEQKKTNSKNVFLSSKKKMFTNLKANYIMRNKVLPPMRNNEINETIMADDLIILYGNKLTHKYRSAHFYKMIRARLRCVATFYLSFKKFNPNVSKLETVFDPIHYDTVVKAINDMAGLNEETGAYRAPSTASSICTCIKKITQYLICEMIKQKNKVRLEDVKNFLQLITEEFAYDVYKTVAENQLDMKRKKNCNLPTTRDISKLISYLETKISTHNDELKLMFSLTTWKELQSCLLTYLQVFNRRRAGEIERMKINDLRECETFENDDDFSNTRNIETEHYVRVCIRGKRGRGVPLLITKQKLDALKLVIDSRSLAGVPPDNPFVFGIPGTDNAKHLEANRLMNKFARLCGSENPENLKGTQLRKHFATKCGTMELSNIELKDIADYMGHEERIHMEHYRLPTAHRDLRISRLLEEASGNVQTPSRELSTPCSSKNTVTTCTSNENAAPMVEYHGQQIISQKQKDGPFKTPSNFKRLSWSEWEKKVVEDKAKFYLENMESPTIDFCSSLINTEPALRKRRPYVLKAFIMNAIKQRKQNIMNSSTKKKMNRGPRRFWSDEEKSLVETVFAENFKAKKLPSLSLCTKAIEENTTLRHRTPAVLKAFINNCFKKKT</sequence>
<gene>
    <name evidence="3" type="ORF">WA026_001668</name>
</gene>
<reference evidence="3 4" key="1">
    <citation type="submission" date="2023-03" db="EMBL/GenBank/DDBJ databases">
        <title>Genome insight into feeding habits of ladybird beetles.</title>
        <authorList>
            <person name="Li H.-S."/>
            <person name="Huang Y.-H."/>
            <person name="Pang H."/>
        </authorList>
    </citation>
    <scope>NUCLEOTIDE SEQUENCE [LARGE SCALE GENOMIC DNA]</scope>
    <source>
        <strain evidence="3">SYSU_2023b</strain>
        <tissue evidence="3">Whole body</tissue>
    </source>
</reference>
<keyword evidence="1" id="KW-0233">DNA recombination</keyword>
<dbReference type="PANTHER" id="PTHR33480">
    <property type="entry name" value="SET DOMAIN-CONTAINING PROTEIN-RELATED"/>
    <property type="match status" value="1"/>
</dbReference>
<dbReference type="SUPFAM" id="SSF56349">
    <property type="entry name" value="DNA breaking-rejoining enzymes"/>
    <property type="match status" value="1"/>
</dbReference>
<dbReference type="GO" id="GO:0015074">
    <property type="term" value="P:DNA integration"/>
    <property type="evidence" value="ECO:0007669"/>
    <property type="project" value="InterPro"/>
</dbReference>
<comment type="caution">
    <text evidence="3">The sequence shown here is derived from an EMBL/GenBank/DDBJ whole genome shotgun (WGS) entry which is preliminary data.</text>
</comment>
<name>A0AAW1URN1_9CUCU</name>
<dbReference type="InterPro" id="IPR013762">
    <property type="entry name" value="Integrase-like_cat_sf"/>
</dbReference>